<organism evidence="1 2">
    <name type="scientific">Roseibium aggregatum (strain ATCC 25650 / DSM 13394 / JCM 20685 / NBRC 16684 / NCIMB 2208 / IAM 12614 / B1)</name>
    <name type="common">Stappia aggregata</name>
    <dbReference type="NCBI Taxonomy" id="384765"/>
    <lineage>
        <taxon>Bacteria</taxon>
        <taxon>Pseudomonadati</taxon>
        <taxon>Pseudomonadota</taxon>
        <taxon>Alphaproteobacteria</taxon>
        <taxon>Hyphomicrobiales</taxon>
        <taxon>Stappiaceae</taxon>
        <taxon>Roseibium</taxon>
    </lineage>
</organism>
<dbReference type="AlphaFoldDB" id="A0P1Q0"/>
<dbReference type="EMBL" id="AAUW01000024">
    <property type="protein sequence ID" value="EAV40976.1"/>
    <property type="molecule type" value="Genomic_DNA"/>
</dbReference>
<dbReference type="Proteomes" id="UP000004848">
    <property type="component" value="Unassembled WGS sequence"/>
</dbReference>
<proteinExistence type="predicted"/>
<reference evidence="1 2" key="1">
    <citation type="submission" date="2006-05" db="EMBL/GenBank/DDBJ databases">
        <authorList>
            <person name="King G."/>
            <person name="Ferriera S."/>
            <person name="Johnson J."/>
            <person name="Kravitz S."/>
            <person name="Beeson K."/>
            <person name="Sutton G."/>
            <person name="Rogers Y.-H."/>
            <person name="Friedman R."/>
            <person name="Frazier M."/>
            <person name="Venter J.C."/>
        </authorList>
    </citation>
    <scope>NUCLEOTIDE SEQUENCE [LARGE SCALE GENOMIC DNA]</scope>
    <source>
        <strain evidence="2">ATCC 25650 / DSM 13394 / JCM 20685 / NBRC 16684 / NCIMB 2208 / IAM 12614 / B1</strain>
    </source>
</reference>
<name>A0P1Q0_ROSAI</name>
<accession>A0P1Q0</accession>
<protein>
    <submittedName>
        <fullName evidence="1">Uncharacterized protein</fullName>
    </submittedName>
</protein>
<evidence type="ECO:0000313" key="1">
    <source>
        <dbReference type="EMBL" id="EAV40976.1"/>
    </source>
</evidence>
<gene>
    <name evidence="1" type="ORF">SIAM614_29641</name>
</gene>
<comment type="caution">
    <text evidence="1">The sequence shown here is derived from an EMBL/GenBank/DDBJ whole genome shotgun (WGS) entry which is preliminary data.</text>
</comment>
<sequence length="90" mass="9128">MGKVGGHRSQGSLAHALAGKVAQCVDVLISQKPGKLLHAVWAGKRRQNGPQCVEALDFLTYIVSGGITLSAKKHGEGGAGIGSQALPGQG</sequence>
<evidence type="ECO:0000313" key="2">
    <source>
        <dbReference type="Proteomes" id="UP000004848"/>
    </source>
</evidence>